<evidence type="ECO:0000256" key="3">
    <source>
        <dbReference type="SAM" id="Coils"/>
    </source>
</evidence>
<accession>A0ABQ5XUG6</accession>
<dbReference type="InterPro" id="IPR050595">
    <property type="entry name" value="Bact_response_regulator"/>
</dbReference>
<evidence type="ECO:0000313" key="5">
    <source>
        <dbReference type="EMBL" id="GLQ95414.1"/>
    </source>
</evidence>
<dbReference type="RefSeq" id="WP_284323092.1">
    <property type="nucleotide sequence ID" value="NZ_BSOB01000061.1"/>
</dbReference>
<name>A0ABQ5XUG6_9GAMM</name>
<dbReference type="SUPFAM" id="SSF52172">
    <property type="entry name" value="CheY-like"/>
    <property type="match status" value="1"/>
</dbReference>
<evidence type="ECO:0000259" key="4">
    <source>
        <dbReference type="PROSITE" id="PS50110"/>
    </source>
</evidence>
<reference evidence="6" key="1">
    <citation type="journal article" date="2019" name="Int. J. Syst. Evol. Microbiol.">
        <title>The Global Catalogue of Microorganisms (GCM) 10K type strain sequencing project: providing services to taxonomists for standard genome sequencing and annotation.</title>
        <authorList>
            <consortium name="The Broad Institute Genomics Platform"/>
            <consortium name="The Broad Institute Genome Sequencing Center for Infectious Disease"/>
            <person name="Wu L."/>
            <person name="Ma J."/>
        </authorList>
    </citation>
    <scope>NUCLEOTIDE SEQUENCE [LARGE SCALE GENOMIC DNA]</scope>
    <source>
        <strain evidence="6">NBRC 111980</strain>
    </source>
</reference>
<dbReference type="InterPro" id="IPR011006">
    <property type="entry name" value="CheY-like_superfamily"/>
</dbReference>
<dbReference type="SMART" id="SM00448">
    <property type="entry name" value="REC"/>
    <property type="match status" value="1"/>
</dbReference>
<keyword evidence="6" id="KW-1185">Reference proteome</keyword>
<keyword evidence="3" id="KW-0175">Coiled coil</keyword>
<evidence type="ECO:0000256" key="1">
    <source>
        <dbReference type="ARBA" id="ARBA00022553"/>
    </source>
</evidence>
<dbReference type="InterPro" id="IPR001789">
    <property type="entry name" value="Sig_transdc_resp-reg_receiver"/>
</dbReference>
<dbReference type="CDD" id="cd00156">
    <property type="entry name" value="REC"/>
    <property type="match status" value="1"/>
</dbReference>
<dbReference type="Proteomes" id="UP001156670">
    <property type="component" value="Unassembled WGS sequence"/>
</dbReference>
<dbReference type="PANTHER" id="PTHR44591">
    <property type="entry name" value="STRESS RESPONSE REGULATOR PROTEIN 1"/>
    <property type="match status" value="1"/>
</dbReference>
<keyword evidence="1 2" id="KW-0597">Phosphoprotein</keyword>
<feature type="domain" description="Response regulatory" evidence="4">
    <location>
        <begin position="17"/>
        <end position="135"/>
    </location>
</feature>
<dbReference type="InterPro" id="IPR036641">
    <property type="entry name" value="HPT_dom_sf"/>
</dbReference>
<dbReference type="SUPFAM" id="SSF47226">
    <property type="entry name" value="Histidine-containing phosphotransfer domain, HPT domain"/>
    <property type="match status" value="1"/>
</dbReference>
<dbReference type="EMBL" id="BSOB01000061">
    <property type="protein sequence ID" value="GLQ95414.1"/>
    <property type="molecule type" value="Genomic_DNA"/>
</dbReference>
<dbReference type="Gene3D" id="3.40.50.2300">
    <property type="match status" value="1"/>
</dbReference>
<feature type="coiled-coil region" evidence="3">
    <location>
        <begin position="170"/>
        <end position="197"/>
    </location>
</feature>
<evidence type="ECO:0000256" key="2">
    <source>
        <dbReference type="PROSITE-ProRule" id="PRU00169"/>
    </source>
</evidence>
<dbReference type="PANTHER" id="PTHR44591:SF3">
    <property type="entry name" value="RESPONSE REGULATORY DOMAIN-CONTAINING PROTEIN"/>
    <property type="match status" value="1"/>
</dbReference>
<organism evidence="5 6">
    <name type="scientific">Dyella acidisoli</name>
    <dbReference type="NCBI Taxonomy" id="1867834"/>
    <lineage>
        <taxon>Bacteria</taxon>
        <taxon>Pseudomonadati</taxon>
        <taxon>Pseudomonadota</taxon>
        <taxon>Gammaproteobacteria</taxon>
        <taxon>Lysobacterales</taxon>
        <taxon>Rhodanobacteraceae</taxon>
        <taxon>Dyella</taxon>
    </lineage>
</organism>
<sequence>MPYPLDNTLPTSATEPYVLVADDDAPTRCFLGDAFRQFGARVALATSGGEAQTLTHDEPFDLLVLDCRMPGGGAVEILTYLRNDQNARSVSSPAVASSAELDAEAQQTLLAAGFHAVLPKPCTLQDLRDILALATSGRRNLPVLDDGLALNTSGTPAVVQALRGLFRQELMNICEELDDLNTDAKALEARLHKLRSSCGFCGAASLSENIVSLQQHLKLEHRGAMLPLAAFRRSVQQTIEALSPV</sequence>
<comment type="caution">
    <text evidence="5">The sequence shown here is derived from an EMBL/GenBank/DDBJ whole genome shotgun (WGS) entry which is preliminary data.</text>
</comment>
<dbReference type="Pfam" id="PF00072">
    <property type="entry name" value="Response_reg"/>
    <property type="match status" value="1"/>
</dbReference>
<proteinExistence type="predicted"/>
<dbReference type="Gene3D" id="1.20.120.160">
    <property type="entry name" value="HPT domain"/>
    <property type="match status" value="1"/>
</dbReference>
<dbReference type="PROSITE" id="PS50110">
    <property type="entry name" value="RESPONSE_REGULATORY"/>
    <property type="match status" value="1"/>
</dbReference>
<feature type="modified residue" description="4-aspartylphosphate" evidence="2">
    <location>
        <position position="66"/>
    </location>
</feature>
<evidence type="ECO:0000313" key="6">
    <source>
        <dbReference type="Proteomes" id="UP001156670"/>
    </source>
</evidence>
<gene>
    <name evidence="5" type="ORF">GCM10007901_43690</name>
</gene>
<protein>
    <recommendedName>
        <fullName evidence="4">Response regulatory domain-containing protein</fullName>
    </recommendedName>
</protein>